<evidence type="ECO:0000313" key="6">
    <source>
        <dbReference type="EMBL" id="RIY40264.1"/>
    </source>
</evidence>
<dbReference type="SUPFAM" id="SSF109910">
    <property type="entry name" value="YgfY-like"/>
    <property type="match status" value="1"/>
</dbReference>
<keyword evidence="5" id="KW-0143">Chaperone</keyword>
<evidence type="ECO:0000256" key="2">
    <source>
        <dbReference type="ARBA" id="ARBA00008571"/>
    </source>
</evidence>
<dbReference type="PANTHER" id="PTHR39585:SF1">
    <property type="entry name" value="FAD ASSEMBLY FACTOR SDHE"/>
    <property type="match status" value="1"/>
</dbReference>
<comment type="subcellular location">
    <subcellularLocation>
        <location evidence="1">Cytoplasm</location>
    </subcellularLocation>
</comment>
<organism evidence="6 7">
    <name type="scientific">Neopusillimonas maritima</name>
    <dbReference type="NCBI Taxonomy" id="2026239"/>
    <lineage>
        <taxon>Bacteria</taxon>
        <taxon>Pseudomonadati</taxon>
        <taxon>Pseudomonadota</taxon>
        <taxon>Betaproteobacteria</taxon>
        <taxon>Burkholderiales</taxon>
        <taxon>Alcaligenaceae</taxon>
        <taxon>Neopusillimonas</taxon>
    </lineage>
</organism>
<proteinExistence type="inferred from homology"/>
<dbReference type="InterPro" id="IPR005631">
    <property type="entry name" value="SDH"/>
</dbReference>
<protein>
    <recommendedName>
        <fullName evidence="3">FAD assembly factor SdhE</fullName>
    </recommendedName>
</protein>
<evidence type="ECO:0000313" key="7">
    <source>
        <dbReference type="Proteomes" id="UP000266206"/>
    </source>
</evidence>
<evidence type="ECO:0000256" key="5">
    <source>
        <dbReference type="ARBA" id="ARBA00023186"/>
    </source>
</evidence>
<dbReference type="InterPro" id="IPR050531">
    <property type="entry name" value="SdhE_FAD_assembly_factor"/>
</dbReference>
<dbReference type="Proteomes" id="UP000266206">
    <property type="component" value="Unassembled WGS sequence"/>
</dbReference>
<dbReference type="EMBL" id="NQYH01000010">
    <property type="protein sequence ID" value="RIY40264.1"/>
    <property type="molecule type" value="Genomic_DNA"/>
</dbReference>
<evidence type="ECO:0000256" key="1">
    <source>
        <dbReference type="ARBA" id="ARBA00004496"/>
    </source>
</evidence>
<dbReference type="InterPro" id="IPR036714">
    <property type="entry name" value="SDH_sf"/>
</dbReference>
<dbReference type="Gene3D" id="1.10.150.250">
    <property type="entry name" value="Flavinator of succinate dehydrogenase"/>
    <property type="match status" value="1"/>
</dbReference>
<accession>A0A3A1YUY8</accession>
<dbReference type="PANTHER" id="PTHR39585">
    <property type="entry name" value="FAD ASSEMBLY FACTOR SDHE"/>
    <property type="match status" value="1"/>
</dbReference>
<dbReference type="GO" id="GO:0005737">
    <property type="term" value="C:cytoplasm"/>
    <property type="evidence" value="ECO:0007669"/>
    <property type="project" value="UniProtKB-SubCell"/>
</dbReference>
<evidence type="ECO:0000256" key="3">
    <source>
        <dbReference type="ARBA" id="ARBA00019418"/>
    </source>
</evidence>
<keyword evidence="4" id="KW-0963">Cytoplasm</keyword>
<reference evidence="6 7" key="1">
    <citation type="submission" date="2017-08" db="EMBL/GenBank/DDBJ databases">
        <title>Pusillimonas indicus sp. nov., a member of the family Alcaligenaceae isolated from surface seawater.</title>
        <authorList>
            <person name="Li J."/>
        </authorList>
    </citation>
    <scope>NUCLEOTIDE SEQUENCE [LARGE SCALE GENOMIC DNA]</scope>
    <source>
        <strain evidence="6 7">L52-1-41</strain>
    </source>
</reference>
<dbReference type="GO" id="GO:0006105">
    <property type="term" value="P:succinate metabolic process"/>
    <property type="evidence" value="ECO:0007669"/>
    <property type="project" value="TreeGrafter"/>
</dbReference>
<dbReference type="OrthoDB" id="9180899at2"/>
<dbReference type="AlphaFoldDB" id="A0A3A1YUY8"/>
<dbReference type="RefSeq" id="WP_119516570.1">
    <property type="nucleotide sequence ID" value="NZ_NQYH01000010.1"/>
</dbReference>
<gene>
    <name evidence="6" type="ORF">CJP73_11630</name>
</gene>
<evidence type="ECO:0000256" key="4">
    <source>
        <dbReference type="ARBA" id="ARBA00022490"/>
    </source>
</evidence>
<dbReference type="Pfam" id="PF03937">
    <property type="entry name" value="Sdh5"/>
    <property type="match status" value="1"/>
</dbReference>
<sequence>MSKELTELERARLRWRARRGLLENDLIITKFLDQYETQLTTADVAALTCLFDMGDNDLLDVLLGRKELEGAYNTPDIQRLVKQMREL</sequence>
<name>A0A3A1YUY8_9BURK</name>
<comment type="caution">
    <text evidence="6">The sequence shown here is derived from an EMBL/GenBank/DDBJ whole genome shotgun (WGS) entry which is preliminary data.</text>
</comment>
<comment type="similarity">
    <text evidence="2">Belongs to the SdhE FAD assembly factor family.</text>
</comment>